<keyword evidence="5" id="KW-0648">Protein biosynthesis</keyword>
<evidence type="ECO:0000259" key="3">
    <source>
        <dbReference type="Pfam" id="PF21208"/>
    </source>
</evidence>
<dbReference type="CDD" id="cd04094">
    <property type="entry name" value="eSelB_III"/>
    <property type="match status" value="1"/>
</dbReference>
<dbReference type="InterPro" id="IPR049393">
    <property type="entry name" value="eEFSec_III"/>
</dbReference>
<accession>A0A3Q0JHD9</accession>
<dbReference type="InterPro" id="IPR009000">
    <property type="entry name" value="Transl_B-barrel_sf"/>
</dbReference>
<protein>
    <submittedName>
        <fullName evidence="5">Selenocysteine-specific elongation factor</fullName>
    </submittedName>
</protein>
<reference evidence="5" key="1">
    <citation type="submission" date="2025-08" db="UniProtKB">
        <authorList>
            <consortium name="RefSeq"/>
        </authorList>
    </citation>
    <scope>IDENTIFICATION</scope>
</reference>
<feature type="region of interest" description="Disordered" evidence="1">
    <location>
        <begin position="272"/>
        <end position="329"/>
    </location>
</feature>
<keyword evidence="4" id="KW-1185">Reference proteome</keyword>
<sequence>MLMAVDHCFSIRGQGTIFTGSMLEGCVRVNDVIEIPALQITRKVKSIQIFRKSVDLAIKGDRVGLCVTQVDCKLFERGLVTSENYLKSTYACVTDLNFIKYYKHSIKSKGKTTLCHSMPNTCWLIFKENRVNDVIEIPALQITRKVKSIQIFRKSVDLAIKGDRVGLCVTQVDCKLFERGLVTSENYLKSTYACVTDLNFIKYYKHSIKSKGKYHCSIGHDTVLAKITIFQSEQNDHSQKFIDNGKVLHGTYQDPLEASLEGMKVTNMGDEAVPEDRDLGETGPKIGNKNISDGKIENKTTPDGKVENKSMSEGEVENNLPRDKDNGSGDKVALTFDPNEHYLYVDEISRDTPTAGYFALLEFEKPILAPPSSLIIGSKLDTVVHSTSCRLAFHGRMRHNFTEKNYDLTALNVYKRKTKCGQIDRVVNPTEIICKNLFGKNQLNYVDVFVNFKVRLSTGETGVVEGTFGKSGKVKIRLEDEVKGDCRATVELRLRKYLFHKKKIRQD</sequence>
<dbReference type="Gene3D" id="2.40.30.10">
    <property type="entry name" value="Translation factors"/>
    <property type="match status" value="2"/>
</dbReference>
<dbReference type="GO" id="GO:0003746">
    <property type="term" value="F:translation elongation factor activity"/>
    <property type="evidence" value="ECO:0007669"/>
    <property type="project" value="UniProtKB-KW"/>
</dbReference>
<feature type="compositionally biased region" description="Basic and acidic residues" evidence="1">
    <location>
        <begin position="292"/>
        <end position="312"/>
    </location>
</feature>
<dbReference type="GO" id="GO:0001514">
    <property type="term" value="P:selenocysteine incorporation"/>
    <property type="evidence" value="ECO:0007669"/>
    <property type="project" value="TreeGrafter"/>
</dbReference>
<dbReference type="GeneID" id="103521188"/>
<dbReference type="AlphaFoldDB" id="A0A3Q0JHD9"/>
<dbReference type="FunFam" id="2.40.30.10:FF:000052">
    <property type="entry name" value="Selenocysteine-specific elongation factor EF-Sec"/>
    <property type="match status" value="1"/>
</dbReference>
<dbReference type="PaxDb" id="121845-A0A3Q0JHD9"/>
<keyword evidence="5" id="KW-0251">Elongation factor</keyword>
<dbReference type="SUPFAM" id="SSF50447">
    <property type="entry name" value="Translation proteins"/>
    <property type="match status" value="2"/>
</dbReference>
<dbReference type="PANTHER" id="PTHR43721">
    <property type="entry name" value="ELONGATION FACTOR TU-RELATED"/>
    <property type="match status" value="1"/>
</dbReference>
<proteinExistence type="predicted"/>
<dbReference type="STRING" id="121845.A0A3Q0JHD9"/>
<evidence type="ECO:0000256" key="1">
    <source>
        <dbReference type="SAM" id="MobiDB-lite"/>
    </source>
</evidence>
<dbReference type="KEGG" id="dci:103521188"/>
<name>A0A3Q0JHD9_DIACI</name>
<dbReference type="InterPro" id="IPR050055">
    <property type="entry name" value="EF-Tu_GTPase"/>
</dbReference>
<feature type="domain" description="Selenocysteine-specific elongation factor 3rd" evidence="3">
    <location>
        <begin position="340"/>
        <end position="395"/>
    </location>
</feature>
<evidence type="ECO:0000313" key="4">
    <source>
        <dbReference type="Proteomes" id="UP000079169"/>
    </source>
</evidence>
<dbReference type="CDD" id="cd03696">
    <property type="entry name" value="SelB_II"/>
    <property type="match status" value="1"/>
</dbReference>
<evidence type="ECO:0000259" key="2">
    <source>
        <dbReference type="Pfam" id="PF21131"/>
    </source>
</evidence>
<organism evidence="4 5">
    <name type="scientific">Diaphorina citri</name>
    <name type="common">Asian citrus psyllid</name>
    <dbReference type="NCBI Taxonomy" id="121845"/>
    <lineage>
        <taxon>Eukaryota</taxon>
        <taxon>Metazoa</taxon>
        <taxon>Ecdysozoa</taxon>
        <taxon>Arthropoda</taxon>
        <taxon>Hexapoda</taxon>
        <taxon>Insecta</taxon>
        <taxon>Pterygota</taxon>
        <taxon>Neoptera</taxon>
        <taxon>Paraneoptera</taxon>
        <taxon>Hemiptera</taxon>
        <taxon>Sternorrhyncha</taxon>
        <taxon>Psylloidea</taxon>
        <taxon>Psyllidae</taxon>
        <taxon>Diaphorininae</taxon>
        <taxon>Diaphorina</taxon>
    </lineage>
</organism>
<gene>
    <name evidence="5" type="primary">LOC103521188</name>
</gene>
<dbReference type="RefSeq" id="XP_026687789.1">
    <property type="nucleotide sequence ID" value="XM_026831988.1"/>
</dbReference>
<dbReference type="Pfam" id="PF21208">
    <property type="entry name" value="euk_SelB_III"/>
    <property type="match status" value="2"/>
</dbReference>
<dbReference type="InterPro" id="IPR049394">
    <property type="entry name" value="eEFSec_C"/>
</dbReference>
<dbReference type="Proteomes" id="UP000079169">
    <property type="component" value="Unplaced"/>
</dbReference>
<feature type="domain" description="Selenocysteine-specific elongation factor 3rd" evidence="3">
    <location>
        <begin position="197"/>
        <end position="245"/>
    </location>
</feature>
<dbReference type="PANTHER" id="PTHR43721:SF11">
    <property type="entry name" value="SELENOCYSTEINE-SPECIFIC ELONGATION FACTOR"/>
    <property type="match status" value="1"/>
</dbReference>
<dbReference type="Pfam" id="PF21131">
    <property type="entry name" value="eEFSec_4th"/>
    <property type="match status" value="1"/>
</dbReference>
<evidence type="ECO:0000313" key="5">
    <source>
        <dbReference type="RefSeq" id="XP_026687789.1"/>
    </source>
</evidence>
<feature type="domain" description="Selenocysteine-specific elongation factor C-terminal RIFT" evidence="2">
    <location>
        <begin position="411"/>
        <end position="496"/>
    </location>
</feature>